<evidence type="ECO:0000256" key="3">
    <source>
        <dbReference type="ARBA" id="ARBA00023125"/>
    </source>
</evidence>
<comment type="caution">
    <text evidence="6">The sequence shown here is derived from an EMBL/GenBank/DDBJ whole genome shotgun (WGS) entry which is preliminary data.</text>
</comment>
<proteinExistence type="inferred from homology"/>
<dbReference type="Gene3D" id="1.10.287.1120">
    <property type="entry name" value="Bipartite methylase S protein"/>
    <property type="match status" value="1"/>
</dbReference>
<comment type="similarity">
    <text evidence="1">Belongs to the type-I restriction system S methylase family.</text>
</comment>
<evidence type="ECO:0000313" key="7">
    <source>
        <dbReference type="Proteomes" id="UP000575469"/>
    </source>
</evidence>
<dbReference type="InterPro" id="IPR052021">
    <property type="entry name" value="Type-I_RS_S_subunit"/>
</dbReference>
<keyword evidence="6" id="KW-0540">Nuclease</keyword>
<evidence type="ECO:0000313" key="6">
    <source>
        <dbReference type="EMBL" id="NMV41932.1"/>
    </source>
</evidence>
<dbReference type="SUPFAM" id="SSF116734">
    <property type="entry name" value="DNA methylase specificity domain"/>
    <property type="match status" value="2"/>
</dbReference>
<name>A0A848P3Q8_9RALS</name>
<dbReference type="Gene3D" id="3.90.220.20">
    <property type="entry name" value="DNA methylase specificity domains"/>
    <property type="match status" value="2"/>
</dbReference>
<evidence type="ECO:0000256" key="4">
    <source>
        <dbReference type="SAM" id="Coils"/>
    </source>
</evidence>
<keyword evidence="2" id="KW-0680">Restriction system</keyword>
<dbReference type="PANTHER" id="PTHR30408">
    <property type="entry name" value="TYPE-1 RESTRICTION ENZYME ECOKI SPECIFICITY PROTEIN"/>
    <property type="match status" value="1"/>
</dbReference>
<dbReference type="GO" id="GO:0003677">
    <property type="term" value="F:DNA binding"/>
    <property type="evidence" value="ECO:0007669"/>
    <property type="project" value="UniProtKB-KW"/>
</dbReference>
<accession>A0A848P3Q8</accession>
<reference evidence="6 7" key="1">
    <citation type="submission" date="2020-04" db="EMBL/GenBank/DDBJ databases">
        <title>Ralstonia insidiosa genome sequencing and assembly.</title>
        <authorList>
            <person name="Martins R.C.R."/>
            <person name="Perdigao-Neto L.V."/>
            <person name="Levin A.S.S."/>
            <person name="Costa S.F."/>
        </authorList>
    </citation>
    <scope>NUCLEOTIDE SEQUENCE [LARGE SCALE GENOMIC DNA]</scope>
    <source>
        <strain evidence="6 7">5047</strain>
    </source>
</reference>
<keyword evidence="3" id="KW-0238">DNA-binding</keyword>
<dbReference type="InterPro" id="IPR000055">
    <property type="entry name" value="Restrct_endonuc_typeI_TRD"/>
</dbReference>
<dbReference type="AlphaFoldDB" id="A0A848P3Q8"/>
<dbReference type="Pfam" id="PF01420">
    <property type="entry name" value="Methylase_S"/>
    <property type="match status" value="2"/>
</dbReference>
<dbReference type="RefSeq" id="WP_169341914.1">
    <property type="nucleotide sequence ID" value="NZ_JABBZM010000042.1"/>
</dbReference>
<feature type="domain" description="Type I restriction modification DNA specificity" evidence="5">
    <location>
        <begin position="16"/>
        <end position="189"/>
    </location>
</feature>
<dbReference type="GO" id="GO:0009307">
    <property type="term" value="P:DNA restriction-modification system"/>
    <property type="evidence" value="ECO:0007669"/>
    <property type="project" value="UniProtKB-KW"/>
</dbReference>
<dbReference type="InterPro" id="IPR044946">
    <property type="entry name" value="Restrct_endonuc_typeI_TRD_sf"/>
</dbReference>
<dbReference type="PANTHER" id="PTHR30408:SF12">
    <property type="entry name" value="TYPE I RESTRICTION ENZYME MJAVIII SPECIFICITY SUBUNIT"/>
    <property type="match status" value="1"/>
</dbReference>
<keyword evidence="4" id="KW-0175">Coiled coil</keyword>
<dbReference type="EMBL" id="JABBZM010000042">
    <property type="protein sequence ID" value="NMV41932.1"/>
    <property type="molecule type" value="Genomic_DNA"/>
</dbReference>
<keyword evidence="6" id="KW-0378">Hydrolase</keyword>
<evidence type="ECO:0000256" key="1">
    <source>
        <dbReference type="ARBA" id="ARBA00010923"/>
    </source>
</evidence>
<evidence type="ECO:0000256" key="2">
    <source>
        <dbReference type="ARBA" id="ARBA00022747"/>
    </source>
</evidence>
<dbReference type="CDD" id="cd17287">
    <property type="entry name" value="RMtype1_S_EcoN10ORF171P_TRD2-CR2_like"/>
    <property type="match status" value="1"/>
</dbReference>
<dbReference type="CDD" id="cd17283">
    <property type="entry name" value="RMtype1_S_Hpy180ORF7835P_TRD2-CR2_like"/>
    <property type="match status" value="1"/>
</dbReference>
<dbReference type="GO" id="GO:0004519">
    <property type="term" value="F:endonuclease activity"/>
    <property type="evidence" value="ECO:0007669"/>
    <property type="project" value="UniProtKB-KW"/>
</dbReference>
<feature type="coiled-coil region" evidence="4">
    <location>
        <begin position="372"/>
        <end position="399"/>
    </location>
</feature>
<feature type="domain" description="Type I restriction modification DNA specificity" evidence="5">
    <location>
        <begin position="217"/>
        <end position="386"/>
    </location>
</feature>
<protein>
    <submittedName>
        <fullName evidence="6">Restriction endonuclease subunit S</fullName>
    </submittedName>
</protein>
<organism evidence="6 7">
    <name type="scientific">Ralstonia insidiosa</name>
    <dbReference type="NCBI Taxonomy" id="190721"/>
    <lineage>
        <taxon>Bacteria</taxon>
        <taxon>Pseudomonadati</taxon>
        <taxon>Pseudomonadota</taxon>
        <taxon>Betaproteobacteria</taxon>
        <taxon>Burkholderiales</taxon>
        <taxon>Burkholderiaceae</taxon>
        <taxon>Ralstonia</taxon>
    </lineage>
</organism>
<gene>
    <name evidence="6" type="ORF">HGR00_28860</name>
</gene>
<sequence>MELKPGYKRTEVGVIPEQWTVKCIGDIASVSSGGTPSRQNARYWDGDIPWVTTSQVDFCVIDEAEQFISESGLKNSAAKLFAPGTLLMALYGQGKTRGKTAILGISAATNQACASIELNRQVEKSYVFHFLASKYEDIRGLSNSGGQENLSGNIVRNILIALPQQSEQQAIATALSDVDALISSLDQLIAKKRDIKQATMQQLLTGKQRLQGFSRAWERKLFRDIATIQRGASPRPIDSPIWFDDNSNVGWVRISDVTRSGMYLEKTSQQLSPEGVKHSRPVASGNLIMSICATVGRPIITRIDVCIHDGFVVFDQLQADRSFIYYVLKSIEPTWSKHGQTGSQMNLNTGLINSTSIELPPLDEQAAIASVLSDMDTEIAALEQKRDKTRALKQGMMQELLTGRIRLV</sequence>
<evidence type="ECO:0000259" key="5">
    <source>
        <dbReference type="Pfam" id="PF01420"/>
    </source>
</evidence>
<keyword evidence="6" id="KW-0255">Endonuclease</keyword>
<dbReference type="Proteomes" id="UP000575469">
    <property type="component" value="Unassembled WGS sequence"/>
</dbReference>